<dbReference type="AlphaFoldDB" id="A0A1H9IGU0"/>
<dbReference type="InterPro" id="IPR019869">
    <property type="entry name" value="Motility-assoc_PPIase_GldI"/>
</dbReference>
<reference evidence="6 7" key="1">
    <citation type="submission" date="2016-10" db="EMBL/GenBank/DDBJ databases">
        <authorList>
            <person name="de Groot N.N."/>
        </authorList>
    </citation>
    <scope>NUCLEOTIDE SEQUENCE [LARGE SCALE GENOMIC DNA]</scope>
    <source>
        <strain evidence="6 7">DSM 21035</strain>
    </source>
</reference>
<protein>
    <recommendedName>
        <fullName evidence="4">Peptidyl-prolyl cis-trans isomerase</fullName>
        <ecNumber evidence="4">5.2.1.8</ecNumber>
    </recommendedName>
</protein>
<evidence type="ECO:0000313" key="6">
    <source>
        <dbReference type="EMBL" id="SEQ73615.1"/>
    </source>
</evidence>
<dbReference type="STRING" id="419940.SAMN05421824_2173"/>
<sequence length="182" mass="20683">MNKFFTLILIVVFCFSCKTPEARKPISVKTGSFIDESVERNKKLNAKEQAQILEIMSANDSNAYIASENGFWYYYNSQSAEETLETPDFGDIVNYSYNLKDLNGNLIYPEDHFKNLEYAMDKQELFTGLREGLKLMKPGETVTFLFPSQKAYGYYGDEGKIGTNVPLIAEVTVNSITKTQDN</sequence>
<dbReference type="SUPFAM" id="SSF54534">
    <property type="entry name" value="FKBP-like"/>
    <property type="match status" value="1"/>
</dbReference>
<evidence type="ECO:0000256" key="1">
    <source>
        <dbReference type="ARBA" id="ARBA00000971"/>
    </source>
</evidence>
<dbReference type="RefSeq" id="WP_092579435.1">
    <property type="nucleotide sequence ID" value="NZ_FOFN01000003.1"/>
</dbReference>
<dbReference type="GO" id="GO:0003755">
    <property type="term" value="F:peptidyl-prolyl cis-trans isomerase activity"/>
    <property type="evidence" value="ECO:0007669"/>
    <property type="project" value="UniProtKB-UniRule"/>
</dbReference>
<dbReference type="Gene3D" id="3.10.50.40">
    <property type="match status" value="1"/>
</dbReference>
<dbReference type="Proteomes" id="UP000198999">
    <property type="component" value="Unassembled WGS sequence"/>
</dbReference>
<evidence type="ECO:0000313" key="7">
    <source>
        <dbReference type="Proteomes" id="UP000198999"/>
    </source>
</evidence>
<keyword evidence="3 4" id="KW-0413">Isomerase</keyword>
<organism evidence="6 7">
    <name type="scientific">Hyunsoonleella jejuensis</name>
    <dbReference type="NCBI Taxonomy" id="419940"/>
    <lineage>
        <taxon>Bacteria</taxon>
        <taxon>Pseudomonadati</taxon>
        <taxon>Bacteroidota</taxon>
        <taxon>Flavobacteriia</taxon>
        <taxon>Flavobacteriales</taxon>
        <taxon>Flavobacteriaceae</taxon>
    </lineage>
</organism>
<dbReference type="PROSITE" id="PS50059">
    <property type="entry name" value="FKBP_PPIASE"/>
    <property type="match status" value="1"/>
</dbReference>
<evidence type="ECO:0000259" key="5">
    <source>
        <dbReference type="PROSITE" id="PS50059"/>
    </source>
</evidence>
<dbReference type="Pfam" id="PF00254">
    <property type="entry name" value="FKBP_C"/>
    <property type="match status" value="1"/>
</dbReference>
<feature type="domain" description="PPIase FKBP-type" evidence="5">
    <location>
        <begin position="90"/>
        <end position="177"/>
    </location>
</feature>
<keyword evidence="2 3" id="KW-0697">Rotamase</keyword>
<dbReference type="EMBL" id="FOFN01000003">
    <property type="protein sequence ID" value="SEQ73615.1"/>
    <property type="molecule type" value="Genomic_DNA"/>
</dbReference>
<gene>
    <name evidence="6" type="ORF">SAMN05421824_2173</name>
</gene>
<dbReference type="OrthoDB" id="1093155at2"/>
<dbReference type="InterPro" id="IPR001179">
    <property type="entry name" value="PPIase_FKBP_dom"/>
</dbReference>
<dbReference type="NCBIfam" id="TIGR03516">
    <property type="entry name" value="ppisom_GldI"/>
    <property type="match status" value="1"/>
</dbReference>
<evidence type="ECO:0000256" key="2">
    <source>
        <dbReference type="ARBA" id="ARBA00023110"/>
    </source>
</evidence>
<comment type="catalytic activity">
    <reaction evidence="1 3 4">
        <text>[protein]-peptidylproline (omega=180) = [protein]-peptidylproline (omega=0)</text>
        <dbReference type="Rhea" id="RHEA:16237"/>
        <dbReference type="Rhea" id="RHEA-COMP:10747"/>
        <dbReference type="Rhea" id="RHEA-COMP:10748"/>
        <dbReference type="ChEBI" id="CHEBI:83833"/>
        <dbReference type="ChEBI" id="CHEBI:83834"/>
        <dbReference type="EC" id="5.2.1.8"/>
    </reaction>
</comment>
<name>A0A1H9IGU0_9FLAO</name>
<dbReference type="InterPro" id="IPR046357">
    <property type="entry name" value="PPIase_dom_sf"/>
</dbReference>
<evidence type="ECO:0000256" key="4">
    <source>
        <dbReference type="RuleBase" id="RU003915"/>
    </source>
</evidence>
<comment type="similarity">
    <text evidence="4">Belongs to the FKBP-type PPIase family.</text>
</comment>
<dbReference type="EC" id="5.2.1.8" evidence="4"/>
<keyword evidence="7" id="KW-1185">Reference proteome</keyword>
<accession>A0A1H9IGU0</accession>
<proteinExistence type="inferred from homology"/>
<evidence type="ECO:0000256" key="3">
    <source>
        <dbReference type="PROSITE-ProRule" id="PRU00277"/>
    </source>
</evidence>